<accession>A0A4U1ETG2</accession>
<dbReference type="Proteomes" id="UP000308365">
    <property type="component" value="Unassembled WGS sequence"/>
</dbReference>
<evidence type="ECO:0000313" key="2">
    <source>
        <dbReference type="Proteomes" id="UP000308365"/>
    </source>
</evidence>
<feature type="non-terminal residue" evidence="1">
    <location>
        <position position="1"/>
    </location>
</feature>
<proteinExistence type="predicted"/>
<evidence type="ECO:0000313" key="1">
    <source>
        <dbReference type="EMBL" id="TKC39959.1"/>
    </source>
</evidence>
<gene>
    <name evidence="1" type="ORF">EI555_021682</name>
</gene>
<sequence length="178" mass="20092">VYHTVINVKALDYLQHQKILDKTEPVNQWFSDICFRAGQKHCLGDITKEIGKYTLYLSVAKYIIGGDATSKGDDLGKRFALILKVNCHFIGGTIMGLKARAVTISSAMERGFYSDKHKTLHQVEPVLCDEAVEQKSSISVCLFLHHIQLNANSYPFEMGKLLNNTNLFMAMMTMWSTQ</sequence>
<dbReference type="AlphaFoldDB" id="A0A4U1ETG2"/>
<organism evidence="1 2">
    <name type="scientific">Monodon monoceros</name>
    <name type="common">Narwhal</name>
    <name type="synonym">Ceratodon monodon</name>
    <dbReference type="NCBI Taxonomy" id="40151"/>
    <lineage>
        <taxon>Eukaryota</taxon>
        <taxon>Metazoa</taxon>
        <taxon>Chordata</taxon>
        <taxon>Craniata</taxon>
        <taxon>Vertebrata</taxon>
        <taxon>Euteleostomi</taxon>
        <taxon>Mammalia</taxon>
        <taxon>Eutheria</taxon>
        <taxon>Laurasiatheria</taxon>
        <taxon>Artiodactyla</taxon>
        <taxon>Whippomorpha</taxon>
        <taxon>Cetacea</taxon>
        <taxon>Odontoceti</taxon>
        <taxon>Monodontidae</taxon>
        <taxon>Monodon</taxon>
    </lineage>
</organism>
<comment type="caution">
    <text evidence="1">The sequence shown here is derived from an EMBL/GenBank/DDBJ whole genome shotgun (WGS) entry which is preliminary data.</text>
</comment>
<dbReference type="EMBL" id="RWIC01000818">
    <property type="protein sequence ID" value="TKC39959.1"/>
    <property type="molecule type" value="Genomic_DNA"/>
</dbReference>
<feature type="non-terminal residue" evidence="1">
    <location>
        <position position="178"/>
    </location>
</feature>
<reference evidence="2" key="1">
    <citation type="journal article" date="2019" name="IScience">
        <title>Narwhal Genome Reveals Long-Term Low Genetic Diversity despite Current Large Abundance Size.</title>
        <authorList>
            <person name="Westbury M.V."/>
            <person name="Petersen B."/>
            <person name="Garde E."/>
            <person name="Heide-Jorgensen M.P."/>
            <person name="Lorenzen E.D."/>
        </authorList>
    </citation>
    <scope>NUCLEOTIDE SEQUENCE [LARGE SCALE GENOMIC DNA]</scope>
</reference>
<protein>
    <submittedName>
        <fullName evidence="1">Uncharacterized protein</fullName>
    </submittedName>
</protein>
<name>A0A4U1ETG2_MONMO</name>